<dbReference type="Gene3D" id="3.40.50.150">
    <property type="entry name" value="Vaccinia Virus protein VP39"/>
    <property type="match status" value="1"/>
</dbReference>
<dbReference type="GO" id="GO:0016197">
    <property type="term" value="P:endosomal transport"/>
    <property type="evidence" value="ECO:0007669"/>
    <property type="project" value="TreeGrafter"/>
</dbReference>
<dbReference type="Proteomes" id="UP000342300">
    <property type="component" value="Unassembled WGS sequence"/>
</dbReference>
<evidence type="ECO:0000313" key="3">
    <source>
        <dbReference type="EMBL" id="MQM29851.1"/>
    </source>
</evidence>
<feature type="compositionally biased region" description="Basic residues" evidence="1">
    <location>
        <begin position="15"/>
        <end position="33"/>
    </location>
</feature>
<evidence type="ECO:0000313" key="4">
    <source>
        <dbReference type="Proteomes" id="UP000342300"/>
    </source>
</evidence>
<dbReference type="PANTHER" id="PTHR34009:SF2">
    <property type="entry name" value="PROTEIN STAR"/>
    <property type="match status" value="1"/>
</dbReference>
<dbReference type="GO" id="GO:0006888">
    <property type="term" value="P:endoplasmic reticulum to Golgi vesicle-mediated transport"/>
    <property type="evidence" value="ECO:0007669"/>
    <property type="project" value="TreeGrafter"/>
</dbReference>
<dbReference type="InterPro" id="IPR029063">
    <property type="entry name" value="SAM-dependent_MTases_sf"/>
</dbReference>
<dbReference type="NCBIfam" id="TIGR01444">
    <property type="entry name" value="fkbM_fam"/>
    <property type="match status" value="1"/>
</dbReference>
<sequence>MSKSSTSPSADALAKKKGGQRRQKHQKGKKSKKISGGEQLAPPPLAVPANHPVSVSRSSTDQAIAGEPEFVPYDEELLERTRTQWQFGDWSSLCQLAREDLRHHPDRAKLALLVAAGHLQTENPGFARQYLRLAKDWGCSNDLITQILVAGVHNSLGRAHMADRQDQRALGHFEDAIRVAMPQADAKLFGEARAVREAARMGLLPQAARLMDAQLAAIKKKSANDSARVTILATEIELLHHELSLAQQRQQLHNQSAAASAFEEEEGSVEWRERLKHRSVSQLGQDLWVLEKTRYKRGGFFVEIGATDGVLLSNTLLLESEFGWQGICAEPNPKFYTQLRKNRQCRVADQFVGRVTGKDIEFILADVYGGDREFANGDLHKEKRDAYAAVGQLAKLTSISLDDFLQQHQAPRDIDYISIDTEGSEYDILRAFPFEKWNTRLFTIEHNFAEQREDIRQLLEAHGYRRTEQQWDDWYEKPGDDSC</sequence>
<reference evidence="3 4" key="1">
    <citation type="submission" date="2017-09" db="EMBL/GenBank/DDBJ databases">
        <title>Metagenomic Analysis Reveals Denitrifying Candidatus Accumulibacter and Flanking Population as a Source of N2O.</title>
        <authorList>
            <person name="Gao H."/>
            <person name="Mao Y."/>
            <person name="Zhao X."/>
            <person name="Liu W.-T."/>
            <person name="Zhang T."/>
            <person name="Wells G."/>
        </authorList>
    </citation>
    <scope>NUCLEOTIDE SEQUENCE [LARGE SCALE GENOMIC DNA]</scope>
    <source>
        <strain evidence="3">CANDO_2_IC</strain>
    </source>
</reference>
<evidence type="ECO:0000256" key="1">
    <source>
        <dbReference type="SAM" id="MobiDB-lite"/>
    </source>
</evidence>
<dbReference type="InterPro" id="IPR006342">
    <property type="entry name" value="FkbM_mtfrase"/>
</dbReference>
<name>A0A6A7RQK4_9PROT</name>
<dbReference type="Pfam" id="PF05050">
    <property type="entry name" value="Methyltransf_21"/>
    <property type="match status" value="1"/>
</dbReference>
<dbReference type="GO" id="GO:0005886">
    <property type="term" value="C:plasma membrane"/>
    <property type="evidence" value="ECO:0007669"/>
    <property type="project" value="TreeGrafter"/>
</dbReference>
<dbReference type="EMBL" id="PDHS01000097">
    <property type="protein sequence ID" value="MQM29851.1"/>
    <property type="molecule type" value="Genomic_DNA"/>
</dbReference>
<protein>
    <recommendedName>
        <fullName evidence="2">Methyltransferase FkbM domain-containing protein</fullName>
    </recommendedName>
</protein>
<dbReference type="AlphaFoldDB" id="A0A6A7RQK4"/>
<gene>
    <name evidence="3" type="ORF">CRU78_04570</name>
</gene>
<feature type="region of interest" description="Disordered" evidence="1">
    <location>
        <begin position="1"/>
        <end position="62"/>
    </location>
</feature>
<accession>A0A6A7RQK4</accession>
<dbReference type="SUPFAM" id="SSF53335">
    <property type="entry name" value="S-adenosyl-L-methionine-dependent methyltransferases"/>
    <property type="match status" value="1"/>
</dbReference>
<feature type="compositionally biased region" description="Polar residues" evidence="1">
    <location>
        <begin position="53"/>
        <end position="62"/>
    </location>
</feature>
<organism evidence="3 4">
    <name type="scientific">Candidatus Accumulibacter phosphatis</name>
    <dbReference type="NCBI Taxonomy" id="327160"/>
    <lineage>
        <taxon>Bacteria</taxon>
        <taxon>Pseudomonadati</taxon>
        <taxon>Pseudomonadota</taxon>
        <taxon>Betaproteobacteria</taxon>
        <taxon>Candidatus Accumulibacter</taxon>
    </lineage>
</organism>
<dbReference type="PANTHER" id="PTHR34009">
    <property type="entry name" value="PROTEIN STAR"/>
    <property type="match status" value="1"/>
</dbReference>
<feature type="domain" description="Methyltransferase FkbM" evidence="2">
    <location>
        <begin position="303"/>
        <end position="465"/>
    </location>
</feature>
<dbReference type="InterPro" id="IPR053202">
    <property type="entry name" value="EGF_Rcpt_Signaling_Reg"/>
</dbReference>
<proteinExistence type="predicted"/>
<comment type="caution">
    <text evidence="3">The sequence shown here is derived from an EMBL/GenBank/DDBJ whole genome shotgun (WGS) entry which is preliminary data.</text>
</comment>
<evidence type="ECO:0000259" key="2">
    <source>
        <dbReference type="Pfam" id="PF05050"/>
    </source>
</evidence>
<dbReference type="GO" id="GO:0005737">
    <property type="term" value="C:cytoplasm"/>
    <property type="evidence" value="ECO:0007669"/>
    <property type="project" value="GOC"/>
</dbReference>